<dbReference type="InterPro" id="IPR023996">
    <property type="entry name" value="TonB-dep_OMP_SusC/RagA"/>
</dbReference>
<dbReference type="GO" id="GO:0009279">
    <property type="term" value="C:cell outer membrane"/>
    <property type="evidence" value="ECO:0007669"/>
    <property type="project" value="UniProtKB-SubCell"/>
</dbReference>
<dbReference type="InterPro" id="IPR000531">
    <property type="entry name" value="Beta-barrel_TonB"/>
</dbReference>
<evidence type="ECO:0000313" key="14">
    <source>
        <dbReference type="EMBL" id="SNR77572.1"/>
    </source>
</evidence>
<evidence type="ECO:0000259" key="12">
    <source>
        <dbReference type="Pfam" id="PF00593"/>
    </source>
</evidence>
<dbReference type="Gene3D" id="2.170.130.10">
    <property type="entry name" value="TonB-dependent receptor, plug domain"/>
    <property type="match status" value="1"/>
</dbReference>
<dbReference type="SUPFAM" id="SSF49464">
    <property type="entry name" value="Carboxypeptidase regulatory domain-like"/>
    <property type="match status" value="1"/>
</dbReference>
<evidence type="ECO:0000256" key="11">
    <source>
        <dbReference type="RuleBase" id="RU003357"/>
    </source>
</evidence>
<dbReference type="InterPro" id="IPR008969">
    <property type="entry name" value="CarboxyPept-like_regulatory"/>
</dbReference>
<dbReference type="InterPro" id="IPR023997">
    <property type="entry name" value="TonB-dep_OMP_SusC/RagA_CS"/>
</dbReference>
<evidence type="ECO:0000256" key="1">
    <source>
        <dbReference type="ARBA" id="ARBA00004571"/>
    </source>
</evidence>
<gene>
    <name evidence="14" type="ORF">SAMN06265364_1102</name>
</gene>
<dbReference type="NCBIfam" id="TIGR04057">
    <property type="entry name" value="SusC_RagA_signa"/>
    <property type="match status" value="1"/>
</dbReference>
<dbReference type="GO" id="GO:0044718">
    <property type="term" value="P:siderophore transmembrane transport"/>
    <property type="evidence" value="ECO:0007669"/>
    <property type="project" value="TreeGrafter"/>
</dbReference>
<feature type="domain" description="TonB-dependent receptor-like beta-barrel" evidence="12">
    <location>
        <begin position="452"/>
        <end position="915"/>
    </location>
</feature>
<evidence type="ECO:0000256" key="4">
    <source>
        <dbReference type="ARBA" id="ARBA00022692"/>
    </source>
</evidence>
<feature type="domain" description="TonB-dependent receptor plug" evidence="13">
    <location>
        <begin position="166"/>
        <end position="272"/>
    </location>
</feature>
<dbReference type="PANTHER" id="PTHR30069">
    <property type="entry name" value="TONB-DEPENDENT OUTER MEMBRANE RECEPTOR"/>
    <property type="match status" value="1"/>
</dbReference>
<dbReference type="Pfam" id="PF07715">
    <property type="entry name" value="Plug"/>
    <property type="match status" value="1"/>
</dbReference>
<comment type="caution">
    <text evidence="14">The sequence shown here is derived from an EMBL/GenBank/DDBJ whole genome shotgun (WGS) entry which is preliminary data.</text>
</comment>
<keyword evidence="4 10" id="KW-0812">Transmembrane</keyword>
<evidence type="ECO:0000256" key="10">
    <source>
        <dbReference type="PROSITE-ProRule" id="PRU01360"/>
    </source>
</evidence>
<dbReference type="NCBIfam" id="TIGR04056">
    <property type="entry name" value="OMP_RagA_SusC"/>
    <property type="match status" value="1"/>
</dbReference>
<reference evidence="14 15" key="1">
    <citation type="submission" date="2017-06" db="EMBL/GenBank/DDBJ databases">
        <authorList>
            <person name="Varghese N."/>
            <person name="Submissions S."/>
        </authorList>
    </citation>
    <scope>NUCLEOTIDE SEQUENCE [LARGE SCALE GENOMIC DNA]</scope>
    <source>
        <strain evidence="14 15">DSM 26989</strain>
    </source>
</reference>
<evidence type="ECO:0000259" key="13">
    <source>
        <dbReference type="Pfam" id="PF07715"/>
    </source>
</evidence>
<evidence type="ECO:0000256" key="5">
    <source>
        <dbReference type="ARBA" id="ARBA00022729"/>
    </source>
</evidence>
<evidence type="ECO:0000256" key="2">
    <source>
        <dbReference type="ARBA" id="ARBA00022448"/>
    </source>
</evidence>
<dbReference type="AlphaFoldDB" id="A0AA94ITS8"/>
<evidence type="ECO:0000313" key="15">
    <source>
        <dbReference type="Proteomes" id="UP000198427"/>
    </source>
</evidence>
<keyword evidence="2 10" id="KW-0813">Transport</keyword>
<evidence type="ECO:0000256" key="9">
    <source>
        <dbReference type="ARBA" id="ARBA00023237"/>
    </source>
</evidence>
<dbReference type="InterPro" id="IPR039426">
    <property type="entry name" value="TonB-dep_rcpt-like"/>
</dbReference>
<dbReference type="InterPro" id="IPR037066">
    <property type="entry name" value="Plug_dom_sf"/>
</dbReference>
<dbReference type="Proteomes" id="UP000198427">
    <property type="component" value="Unassembled WGS sequence"/>
</dbReference>
<dbReference type="InterPro" id="IPR036942">
    <property type="entry name" value="Beta-barrel_TonB_sf"/>
</dbReference>
<evidence type="ECO:0000256" key="3">
    <source>
        <dbReference type="ARBA" id="ARBA00022452"/>
    </source>
</evidence>
<name>A0AA94ITS8_9BACT</name>
<dbReference type="GO" id="GO:0015344">
    <property type="term" value="F:siderophore uptake transmembrane transporter activity"/>
    <property type="evidence" value="ECO:0007669"/>
    <property type="project" value="TreeGrafter"/>
</dbReference>
<evidence type="ECO:0000256" key="6">
    <source>
        <dbReference type="ARBA" id="ARBA00023077"/>
    </source>
</evidence>
<keyword evidence="6 11" id="KW-0798">TonB box</keyword>
<dbReference type="PANTHER" id="PTHR30069:SF29">
    <property type="entry name" value="HEMOGLOBIN AND HEMOGLOBIN-HAPTOGLOBIN-BINDING PROTEIN 1-RELATED"/>
    <property type="match status" value="1"/>
</dbReference>
<evidence type="ECO:0000256" key="7">
    <source>
        <dbReference type="ARBA" id="ARBA00023136"/>
    </source>
</evidence>
<keyword evidence="3 10" id="KW-1134">Transmembrane beta strand</keyword>
<dbReference type="InterPro" id="IPR012910">
    <property type="entry name" value="Plug_dom"/>
</dbReference>
<comment type="subcellular location">
    <subcellularLocation>
        <location evidence="1 10">Cell outer membrane</location>
        <topology evidence="1 10">Multi-pass membrane protein</topology>
    </subcellularLocation>
</comment>
<sequence length="1063" mass="118080">MLVYYCINNYICSTKPKSEEYMSNFMKVSKNRRKHPPFVTGSVAFSFALGLMAVAPSPVLANVDANTSMSVQQQKQSINGVVKDVNGEPVIGASVLANGTPVGVTDVDGRFSISVAPGTELKISYVGFATQSLTVRSGVTSYNITLKDENSALSEVVVVGYGTQKKANLSGSVAQLDGKTLENRPISNVSSGLQGLLPGITVTGADGAPGLDNGSILVRGVGTLNSASPYILIDGVEAGTLNSLDPEDIASISVLKDASSAAIYGSKASNGVILVTTKRGQNGAPKVSYSGYFGIQNATALMDRMNSADAAYYYNKALERSGKAPRFSEEAIQKFRDGSDPYNYPNTDWYGLAFKTAWQNRHSVNITGGNEFVKYLASAGYLKQSSILPNAGREQFNGRANIDMVLSKRITAHLNLAYIQNNYRDASSAYAGGSSDQIIRQLNIIAPWIVYKYEDGTYGTVSDGNPMAWLESGMTVNRNNRNFTGMIGLDYQILKDLKLTLQGAYVDASQRYSYFQKFIQYNPNKASDPNKLEIAHYDWHRTTFDAFLNYDKSFAKHNIKAMLGWHTERYKYLPDWMYRKSFPNNDLTDMNAGDASTQQNAGNTRELAMVSYFGRLNYDYAGRYLFEANFRSDASSRFADGHRWGFFPSFSAAWRVSEEPFMEGSKSWLNNLKLRASWGQLGNQDALNDYYPWMNTYNLNAKYPFGGQLTPGYYQGSYHLETISWERSTTWGVGLDFTLFGGLTGSLDYYNRKTTGIIMDVSAPAEFALGAYKDNIGALRNQGVELSLAYAKQLNKDWTINVGANFSYNKNKILYLGEGTEYVVDKDNRNRRTAIGQQYKSYYMYKATGKFFNSQQEADDYTAKYGNPFGRKFMAGDLIYEDANGDGKLDSNDRIYTKHTDIPAITYGFNLGATWKNIDLSMIWQGVGAVSHIYNREVLGEFSGDASHPSTLWKDSWTDDNHNAKLPRVFETGNSPSDMTRAMSTFWLWNTAYLRLKTLQIGYTLPKSTLKAIGLEKVRIYYAGENLLTFDALPFNIDPEVTSERGSSYPLLRSHSIGINITF</sequence>
<keyword evidence="7 10" id="KW-0472">Membrane</keyword>
<dbReference type="Pfam" id="PF00593">
    <property type="entry name" value="TonB_dep_Rec_b-barrel"/>
    <property type="match status" value="1"/>
</dbReference>
<dbReference type="SUPFAM" id="SSF56935">
    <property type="entry name" value="Porins"/>
    <property type="match status" value="1"/>
</dbReference>
<organism evidence="14 15">
    <name type="scientific">Prevotella jejuni</name>
    <dbReference type="NCBI Taxonomy" id="1177574"/>
    <lineage>
        <taxon>Bacteria</taxon>
        <taxon>Pseudomonadati</taxon>
        <taxon>Bacteroidota</taxon>
        <taxon>Bacteroidia</taxon>
        <taxon>Bacteroidales</taxon>
        <taxon>Prevotellaceae</taxon>
        <taxon>Prevotella</taxon>
    </lineage>
</organism>
<dbReference type="Gene3D" id="2.40.170.20">
    <property type="entry name" value="TonB-dependent receptor, beta-barrel domain"/>
    <property type="match status" value="1"/>
</dbReference>
<dbReference type="EMBL" id="FZNZ01000010">
    <property type="protein sequence ID" value="SNR77572.1"/>
    <property type="molecule type" value="Genomic_DNA"/>
</dbReference>
<dbReference type="Gene3D" id="2.60.40.1120">
    <property type="entry name" value="Carboxypeptidase-like, regulatory domain"/>
    <property type="match status" value="1"/>
</dbReference>
<accession>A0AA94ITS8</accession>
<dbReference type="Pfam" id="PF13715">
    <property type="entry name" value="CarbopepD_reg_2"/>
    <property type="match status" value="1"/>
</dbReference>
<evidence type="ECO:0000256" key="8">
    <source>
        <dbReference type="ARBA" id="ARBA00023170"/>
    </source>
</evidence>
<keyword evidence="8" id="KW-0675">Receptor</keyword>
<keyword evidence="9 10" id="KW-0998">Cell outer membrane</keyword>
<protein>
    <submittedName>
        <fullName evidence="14">TonB-linked outer membrane protein, SusC/RagA family</fullName>
    </submittedName>
</protein>
<proteinExistence type="inferred from homology"/>
<keyword evidence="15" id="KW-1185">Reference proteome</keyword>
<comment type="similarity">
    <text evidence="10 11">Belongs to the TonB-dependent receptor family.</text>
</comment>
<keyword evidence="5" id="KW-0732">Signal</keyword>
<dbReference type="PROSITE" id="PS52016">
    <property type="entry name" value="TONB_DEPENDENT_REC_3"/>
    <property type="match status" value="1"/>
</dbReference>